<evidence type="ECO:0000313" key="1">
    <source>
        <dbReference type="EMBL" id="KAK2641485.1"/>
    </source>
</evidence>
<accession>A0AAD9TTK9</accession>
<name>A0AAD9TTK9_9ROSI</name>
<protein>
    <submittedName>
        <fullName evidence="1">Uncharacterized protein</fullName>
    </submittedName>
</protein>
<proteinExistence type="predicted"/>
<organism evidence="1 2">
    <name type="scientific">Dipteronia dyeriana</name>
    <dbReference type="NCBI Taxonomy" id="168575"/>
    <lineage>
        <taxon>Eukaryota</taxon>
        <taxon>Viridiplantae</taxon>
        <taxon>Streptophyta</taxon>
        <taxon>Embryophyta</taxon>
        <taxon>Tracheophyta</taxon>
        <taxon>Spermatophyta</taxon>
        <taxon>Magnoliopsida</taxon>
        <taxon>eudicotyledons</taxon>
        <taxon>Gunneridae</taxon>
        <taxon>Pentapetalae</taxon>
        <taxon>rosids</taxon>
        <taxon>malvids</taxon>
        <taxon>Sapindales</taxon>
        <taxon>Sapindaceae</taxon>
        <taxon>Hippocastanoideae</taxon>
        <taxon>Acereae</taxon>
        <taxon>Dipteronia</taxon>
    </lineage>
</organism>
<sequence length="212" mass="24332">MGWIALMNNTLFIEDETFGYFIGEKDNREWVNSDSHNFDSECDIGGESAVSDHSHFSGDHDDNIVGNITTQRGSFVVPRPLSIIGSEQYSFQTISHESSTTKGQLYKGRIFASKKKLKRELSLVALKQHFEFRIKRLAVESFQRIPSYLYMLERKNPGTMTDFELDDEGRFKFAFFSYDACFRGFSLAIRHVFAIDDTHLKGRFHGILFVAA</sequence>
<dbReference type="EMBL" id="JANJYI010000007">
    <property type="protein sequence ID" value="KAK2641485.1"/>
    <property type="molecule type" value="Genomic_DNA"/>
</dbReference>
<gene>
    <name evidence="1" type="ORF">Ddye_023248</name>
</gene>
<comment type="caution">
    <text evidence="1">The sequence shown here is derived from an EMBL/GenBank/DDBJ whole genome shotgun (WGS) entry which is preliminary data.</text>
</comment>
<reference evidence="1" key="1">
    <citation type="journal article" date="2023" name="Plant J.">
        <title>Genome sequences and population genomics provide insights into the demographic history, inbreeding, and mutation load of two 'living fossil' tree species of Dipteronia.</title>
        <authorList>
            <person name="Feng Y."/>
            <person name="Comes H.P."/>
            <person name="Chen J."/>
            <person name="Zhu S."/>
            <person name="Lu R."/>
            <person name="Zhang X."/>
            <person name="Li P."/>
            <person name="Qiu J."/>
            <person name="Olsen K.M."/>
            <person name="Qiu Y."/>
        </authorList>
    </citation>
    <scope>NUCLEOTIDE SEQUENCE</scope>
    <source>
        <strain evidence="1">KIB01</strain>
    </source>
</reference>
<dbReference type="Proteomes" id="UP001280121">
    <property type="component" value="Unassembled WGS sequence"/>
</dbReference>
<evidence type="ECO:0000313" key="2">
    <source>
        <dbReference type="Proteomes" id="UP001280121"/>
    </source>
</evidence>
<keyword evidence="2" id="KW-1185">Reference proteome</keyword>
<dbReference type="AlphaFoldDB" id="A0AAD9TTK9"/>